<dbReference type="EMBL" id="JBHUDC010000002">
    <property type="protein sequence ID" value="MFD1512157.1"/>
    <property type="molecule type" value="Genomic_DNA"/>
</dbReference>
<keyword evidence="1" id="KW-0812">Transmembrane</keyword>
<keyword evidence="1" id="KW-1133">Transmembrane helix</keyword>
<evidence type="ECO:0000313" key="2">
    <source>
        <dbReference type="EMBL" id="MFD1512157.1"/>
    </source>
</evidence>
<comment type="caution">
    <text evidence="2">The sequence shown here is derived from an EMBL/GenBank/DDBJ whole genome shotgun (WGS) entry which is preliminary data.</text>
</comment>
<evidence type="ECO:0000313" key="3">
    <source>
        <dbReference type="Proteomes" id="UP001597187"/>
    </source>
</evidence>
<protein>
    <submittedName>
        <fullName evidence="2">Uncharacterized protein</fullName>
    </submittedName>
</protein>
<keyword evidence="1" id="KW-0472">Membrane</keyword>
<dbReference type="AlphaFoldDB" id="A0ABD6ARR5"/>
<proteinExistence type="predicted"/>
<dbReference type="RefSeq" id="WP_250872145.1">
    <property type="nucleotide sequence ID" value="NZ_JALXFV010000002.1"/>
</dbReference>
<organism evidence="2 3">
    <name type="scientific">Halomarina rubra</name>
    <dbReference type="NCBI Taxonomy" id="2071873"/>
    <lineage>
        <taxon>Archaea</taxon>
        <taxon>Methanobacteriati</taxon>
        <taxon>Methanobacteriota</taxon>
        <taxon>Stenosarchaea group</taxon>
        <taxon>Halobacteria</taxon>
        <taxon>Halobacteriales</taxon>
        <taxon>Natronomonadaceae</taxon>
        <taxon>Halomarina</taxon>
    </lineage>
</organism>
<sequence length="48" mass="5386">MELPQRFAEYEHPTWLTAVATALSYGLILAAMTVVLFVVPYLLFTQLG</sequence>
<gene>
    <name evidence="2" type="ORF">ACFSBT_02540</name>
</gene>
<accession>A0ABD6ARR5</accession>
<name>A0ABD6ARR5_9EURY</name>
<dbReference type="Proteomes" id="UP001597187">
    <property type="component" value="Unassembled WGS sequence"/>
</dbReference>
<feature type="transmembrane region" description="Helical" evidence="1">
    <location>
        <begin position="22"/>
        <end position="44"/>
    </location>
</feature>
<evidence type="ECO:0000256" key="1">
    <source>
        <dbReference type="SAM" id="Phobius"/>
    </source>
</evidence>
<reference evidence="2 3" key="1">
    <citation type="journal article" date="2019" name="Int. J. Syst. Evol. Microbiol.">
        <title>The Global Catalogue of Microorganisms (GCM) 10K type strain sequencing project: providing services to taxonomists for standard genome sequencing and annotation.</title>
        <authorList>
            <consortium name="The Broad Institute Genomics Platform"/>
            <consortium name="The Broad Institute Genome Sequencing Center for Infectious Disease"/>
            <person name="Wu L."/>
            <person name="Ma J."/>
        </authorList>
    </citation>
    <scope>NUCLEOTIDE SEQUENCE [LARGE SCALE GENOMIC DNA]</scope>
    <source>
        <strain evidence="2 3">CGMCC 1.12563</strain>
    </source>
</reference>
<keyword evidence="3" id="KW-1185">Reference proteome</keyword>